<dbReference type="PANTHER" id="PTHR13789">
    <property type="entry name" value="MONOOXYGENASE"/>
    <property type="match status" value="1"/>
</dbReference>
<evidence type="ECO:0000256" key="4">
    <source>
        <dbReference type="ARBA" id="ARBA00023002"/>
    </source>
</evidence>
<name>A0A8H6WDN7_9AGAR</name>
<dbReference type="Pfam" id="PF01494">
    <property type="entry name" value="FAD_binding_3"/>
    <property type="match status" value="1"/>
</dbReference>
<keyword evidence="5" id="KW-0503">Monooxygenase</keyword>
<accession>A0A8H6WDN7</accession>
<comment type="caution">
    <text evidence="7">The sequence shown here is derived from an EMBL/GenBank/DDBJ whole genome shotgun (WGS) entry which is preliminary data.</text>
</comment>
<dbReference type="PRINTS" id="PR00420">
    <property type="entry name" value="RNGMNOXGNASE"/>
</dbReference>
<dbReference type="InterPro" id="IPR036188">
    <property type="entry name" value="FAD/NAD-bd_sf"/>
</dbReference>
<organism evidence="7 8">
    <name type="scientific">Mycena indigotica</name>
    <dbReference type="NCBI Taxonomy" id="2126181"/>
    <lineage>
        <taxon>Eukaryota</taxon>
        <taxon>Fungi</taxon>
        <taxon>Dikarya</taxon>
        <taxon>Basidiomycota</taxon>
        <taxon>Agaricomycotina</taxon>
        <taxon>Agaricomycetes</taxon>
        <taxon>Agaricomycetidae</taxon>
        <taxon>Agaricales</taxon>
        <taxon>Marasmiineae</taxon>
        <taxon>Mycenaceae</taxon>
        <taxon>Mycena</taxon>
    </lineage>
</organism>
<dbReference type="AlphaFoldDB" id="A0A8H6WDN7"/>
<comment type="similarity">
    <text evidence="1">Belongs to the paxM FAD-dependent monooxygenase family.</text>
</comment>
<evidence type="ECO:0000313" key="8">
    <source>
        <dbReference type="Proteomes" id="UP000636479"/>
    </source>
</evidence>
<dbReference type="Gene3D" id="3.50.50.60">
    <property type="entry name" value="FAD/NAD(P)-binding domain"/>
    <property type="match status" value="1"/>
</dbReference>
<reference evidence="7" key="1">
    <citation type="submission" date="2020-05" db="EMBL/GenBank/DDBJ databases">
        <title>Mycena genomes resolve the evolution of fungal bioluminescence.</title>
        <authorList>
            <person name="Tsai I.J."/>
        </authorList>
    </citation>
    <scope>NUCLEOTIDE SEQUENCE</scope>
    <source>
        <strain evidence="7">171206Taipei</strain>
    </source>
</reference>
<keyword evidence="4" id="KW-0560">Oxidoreductase</keyword>
<protein>
    <submittedName>
        <fullName evidence="7">FAD/NAD(P)-binding domain-containing protein</fullName>
    </submittedName>
</protein>
<dbReference type="EMBL" id="JACAZF010000002">
    <property type="protein sequence ID" value="KAF7312691.1"/>
    <property type="molecule type" value="Genomic_DNA"/>
</dbReference>
<evidence type="ECO:0000256" key="1">
    <source>
        <dbReference type="ARBA" id="ARBA00007992"/>
    </source>
</evidence>
<dbReference type="GeneID" id="59342220"/>
<dbReference type="OrthoDB" id="9993796at2759"/>
<keyword evidence="2" id="KW-0285">Flavoprotein</keyword>
<proteinExistence type="inferred from homology"/>
<dbReference type="InterPro" id="IPR002938">
    <property type="entry name" value="FAD-bd"/>
</dbReference>
<dbReference type="InterPro" id="IPR050493">
    <property type="entry name" value="FAD-dep_Monooxygenase_BioMet"/>
</dbReference>
<gene>
    <name evidence="7" type="ORF">MIND_00283600</name>
</gene>
<dbReference type="PANTHER" id="PTHR13789:SF314">
    <property type="entry name" value="FAD-BINDING DOMAIN-CONTAINING PROTEIN"/>
    <property type="match status" value="1"/>
</dbReference>
<dbReference type="GO" id="GO:0071949">
    <property type="term" value="F:FAD binding"/>
    <property type="evidence" value="ECO:0007669"/>
    <property type="project" value="InterPro"/>
</dbReference>
<evidence type="ECO:0000256" key="2">
    <source>
        <dbReference type="ARBA" id="ARBA00022630"/>
    </source>
</evidence>
<dbReference type="Proteomes" id="UP000636479">
    <property type="component" value="Unassembled WGS sequence"/>
</dbReference>
<evidence type="ECO:0000256" key="5">
    <source>
        <dbReference type="ARBA" id="ARBA00023033"/>
    </source>
</evidence>
<dbReference type="SUPFAM" id="SSF51905">
    <property type="entry name" value="FAD/NAD(P)-binding domain"/>
    <property type="match status" value="1"/>
</dbReference>
<feature type="domain" description="FAD-binding" evidence="6">
    <location>
        <begin position="10"/>
        <end position="364"/>
    </location>
</feature>
<dbReference type="SUPFAM" id="SSF54373">
    <property type="entry name" value="FAD-linked reductases, C-terminal domain"/>
    <property type="match status" value="1"/>
</dbReference>
<keyword evidence="8" id="KW-1185">Reference proteome</keyword>
<evidence type="ECO:0000313" key="7">
    <source>
        <dbReference type="EMBL" id="KAF7312691.1"/>
    </source>
</evidence>
<dbReference type="RefSeq" id="XP_037224799.1">
    <property type="nucleotide sequence ID" value="XM_037359704.1"/>
</dbReference>
<dbReference type="GO" id="GO:0004497">
    <property type="term" value="F:monooxygenase activity"/>
    <property type="evidence" value="ECO:0007669"/>
    <property type="project" value="UniProtKB-KW"/>
</dbReference>
<keyword evidence="3" id="KW-0274">FAD</keyword>
<sequence>MASTEVRPLNVIVVGAGIGGLAVAAALRKAGHIVDVYESSEIKTEIGAGVGMQTNAVRVLKFLGFKRENLKGSVFDWMTIHNAETAESNQHPTRNWEALKNEGIENLSCHRSDLHAELRRLATEEGRLNGPPARLHLGNKVVSCDANAASITLSGGQTVASDVVIGADGVHSIVRTSVIGQDVQAVPTGWACYRCLFDASKIEEHPEDNWAINNLNNVRLEGSQLSEYIIYGVRDKTLVNFVAFHTDPERDPKSPIAQPVSKEAVLERYPAFHAKFLRLFDLPLTTPIIRWQLRAMPLLQTWVKGRTVIMGDAAHATLPLLAQGAAMAIEEAGCLGILFPSGTTPAQVPERLAAFETLRKERGDWVNQQSVAQADPENRVQFTKNADFRAYLTDFDAIKASQDYFDTHFGPRASPV</sequence>
<evidence type="ECO:0000256" key="3">
    <source>
        <dbReference type="ARBA" id="ARBA00022827"/>
    </source>
</evidence>
<evidence type="ECO:0000259" key="6">
    <source>
        <dbReference type="Pfam" id="PF01494"/>
    </source>
</evidence>